<keyword evidence="2" id="KW-0479">Metal-binding</keyword>
<dbReference type="InterPro" id="IPR011032">
    <property type="entry name" value="GroES-like_sf"/>
</dbReference>
<dbReference type="NCBIfam" id="TIGR02817">
    <property type="entry name" value="adh_fam_1"/>
    <property type="match status" value="1"/>
</dbReference>
<dbReference type="InterPro" id="IPR020843">
    <property type="entry name" value="ER"/>
</dbReference>
<reference evidence="4 5" key="1">
    <citation type="journal article" date="2012" name="Stand. Genomic Sci.">
        <title>Complete genome sequence of Terriglobus saanensis type strain SP1PR4(T), an Acidobacteria from tundra soil.</title>
        <authorList>
            <person name="Rawat S.R."/>
            <person name="Mannisto M.K."/>
            <person name="Starovoytov V."/>
            <person name="Goodwin L."/>
            <person name="Nolan M."/>
            <person name="Hauser L."/>
            <person name="Land M."/>
            <person name="Davenport K.W."/>
            <person name="Woyke T."/>
            <person name="Haggblom M.M."/>
        </authorList>
    </citation>
    <scope>NUCLEOTIDE SEQUENCE</scope>
    <source>
        <strain evidence="5">ATCC BAA-1853 / DSM 23119 / SP1PR4</strain>
    </source>
</reference>
<dbReference type="InterPro" id="IPR014182">
    <property type="entry name" value="ADH_Zn_typ-1"/>
</dbReference>
<evidence type="ECO:0000256" key="1">
    <source>
        <dbReference type="ARBA" id="ARBA00022857"/>
    </source>
</evidence>
<feature type="domain" description="Enoyl reductase (ER)" evidence="3">
    <location>
        <begin position="16"/>
        <end position="339"/>
    </location>
</feature>
<dbReference type="KEGG" id="tsa:AciPR4_0629"/>
<dbReference type="RefSeq" id="WP_013567196.1">
    <property type="nucleotide sequence ID" value="NC_014963.1"/>
</dbReference>
<dbReference type="Proteomes" id="UP000006844">
    <property type="component" value="Chromosome"/>
</dbReference>
<dbReference type="Pfam" id="PF08240">
    <property type="entry name" value="ADH_N"/>
    <property type="match status" value="1"/>
</dbReference>
<dbReference type="OrthoDB" id="9792162at2"/>
<keyword evidence="2" id="KW-0862">Zinc</keyword>
<dbReference type="eggNOG" id="COG0604">
    <property type="taxonomic scope" value="Bacteria"/>
</dbReference>
<sequence>MKAVGYREPLPIEEPLSLEDLEIEKPTPRDRDILVQVKAISVNPVDTKVRAKSKPDEGKEFKVLGWDAAGIVTAIGPLVSMFKVGDEVFYAGCIARQGANAEFHTVDERIVAHKPKTLSFAEAAAVPLTALTAYELLFDRWNVDPRKAYGEPCRGDLLILGGAGGVGSMLIQLARRLTPLGVIATASRPETQEWCRKLGAHYVIDHNWPIKQQMEELQIPEVTNIALLTGTDQQYPAIVEVLAPQGKIGLIDDPKNPVDIRPLKRKCGSMHWEFMFARSYWETPDILRQHDILTEVARLIDLGTLKTTMTENLGTINAENLKKAHTKQESGRSIGKTVLEGW</sequence>
<name>E8V4Q9_TERSS</name>
<dbReference type="STRING" id="401053.AciPR4_0629"/>
<keyword evidence="5" id="KW-1185">Reference proteome</keyword>
<dbReference type="InterPro" id="IPR013154">
    <property type="entry name" value="ADH-like_N"/>
</dbReference>
<keyword evidence="2" id="KW-0560">Oxidoreductase</keyword>
<dbReference type="SMART" id="SM00829">
    <property type="entry name" value="PKS_ER"/>
    <property type="match status" value="1"/>
</dbReference>
<evidence type="ECO:0000313" key="4">
    <source>
        <dbReference type="EMBL" id="ADV81463.1"/>
    </source>
</evidence>
<comment type="similarity">
    <text evidence="2">Belongs to the zinc-containing alcohol dehydrogenase family. Quinone oxidoreductase subfamily.</text>
</comment>
<dbReference type="PANTHER" id="PTHR44154">
    <property type="entry name" value="QUINONE OXIDOREDUCTASE"/>
    <property type="match status" value="1"/>
</dbReference>
<dbReference type="InterPro" id="IPR036291">
    <property type="entry name" value="NAD(P)-bd_dom_sf"/>
</dbReference>
<proteinExistence type="inferred from homology"/>
<dbReference type="CDD" id="cd08252">
    <property type="entry name" value="AL_MDR"/>
    <property type="match status" value="1"/>
</dbReference>
<dbReference type="Pfam" id="PF13602">
    <property type="entry name" value="ADH_zinc_N_2"/>
    <property type="match status" value="1"/>
</dbReference>
<evidence type="ECO:0000256" key="2">
    <source>
        <dbReference type="RuleBase" id="RU364000"/>
    </source>
</evidence>
<dbReference type="Gene3D" id="3.40.50.720">
    <property type="entry name" value="NAD(P)-binding Rossmann-like Domain"/>
    <property type="match status" value="1"/>
</dbReference>
<evidence type="ECO:0000259" key="3">
    <source>
        <dbReference type="SMART" id="SM00829"/>
    </source>
</evidence>
<gene>
    <name evidence="4" type="ordered locus">AciPR4_0629</name>
</gene>
<dbReference type="GO" id="GO:0008270">
    <property type="term" value="F:zinc ion binding"/>
    <property type="evidence" value="ECO:0007669"/>
    <property type="project" value="InterPro"/>
</dbReference>
<dbReference type="GO" id="GO:0016491">
    <property type="term" value="F:oxidoreductase activity"/>
    <property type="evidence" value="ECO:0007669"/>
    <property type="project" value="UniProtKB-KW"/>
</dbReference>
<accession>E8V4Q9</accession>
<dbReference type="Gene3D" id="3.90.180.10">
    <property type="entry name" value="Medium-chain alcohol dehydrogenases, catalytic domain"/>
    <property type="match status" value="1"/>
</dbReference>
<keyword evidence="1" id="KW-0521">NADP</keyword>
<dbReference type="InterPro" id="IPR051603">
    <property type="entry name" value="Zinc-ADH_QOR/CCCR"/>
</dbReference>
<dbReference type="EMBL" id="CP002467">
    <property type="protein sequence ID" value="ADV81463.1"/>
    <property type="molecule type" value="Genomic_DNA"/>
</dbReference>
<protein>
    <recommendedName>
        <fullName evidence="2">Zinc-type alcohol dehydrogenase-like protein</fullName>
    </recommendedName>
</protein>
<dbReference type="HOGENOM" id="CLU_026673_3_0_0"/>
<dbReference type="AlphaFoldDB" id="E8V4Q9"/>
<dbReference type="PANTHER" id="PTHR44154:SF1">
    <property type="entry name" value="QUINONE OXIDOREDUCTASE"/>
    <property type="match status" value="1"/>
</dbReference>
<evidence type="ECO:0000313" key="5">
    <source>
        <dbReference type="Proteomes" id="UP000006844"/>
    </source>
</evidence>
<organism evidence="4 5">
    <name type="scientific">Terriglobus saanensis (strain ATCC BAA-1853 / DSM 23119 / SP1PR4)</name>
    <dbReference type="NCBI Taxonomy" id="401053"/>
    <lineage>
        <taxon>Bacteria</taxon>
        <taxon>Pseudomonadati</taxon>
        <taxon>Acidobacteriota</taxon>
        <taxon>Terriglobia</taxon>
        <taxon>Terriglobales</taxon>
        <taxon>Acidobacteriaceae</taxon>
        <taxon>Terriglobus</taxon>
    </lineage>
</organism>
<dbReference type="SUPFAM" id="SSF50129">
    <property type="entry name" value="GroES-like"/>
    <property type="match status" value="1"/>
</dbReference>
<dbReference type="SUPFAM" id="SSF51735">
    <property type="entry name" value="NAD(P)-binding Rossmann-fold domains"/>
    <property type="match status" value="1"/>
</dbReference>